<dbReference type="SUPFAM" id="SSF55874">
    <property type="entry name" value="ATPase domain of HSP90 chaperone/DNA topoisomerase II/histidine kinase"/>
    <property type="match status" value="1"/>
</dbReference>
<reference evidence="9 10" key="1">
    <citation type="submission" date="2024-04" db="EMBL/GenBank/DDBJ databases">
        <title>WGS of bacteria from Torrens River.</title>
        <authorList>
            <person name="Wyrsch E.R."/>
            <person name="Drigo B."/>
        </authorList>
    </citation>
    <scope>NUCLEOTIDE SEQUENCE [LARGE SCALE GENOMIC DNA]</scope>
    <source>
        <strain evidence="9 10">TWI391</strain>
    </source>
</reference>
<comment type="caution">
    <text evidence="9">The sequence shown here is derived from an EMBL/GenBank/DDBJ whole genome shotgun (WGS) entry which is preliminary data.</text>
</comment>
<dbReference type="EC" id="2.7.13.3" evidence="2"/>
<dbReference type="CDD" id="cd16922">
    <property type="entry name" value="HATPase_EvgS-ArcB-TorS-like"/>
    <property type="match status" value="1"/>
</dbReference>
<dbReference type="PROSITE" id="PS50109">
    <property type="entry name" value="HIS_KIN"/>
    <property type="match status" value="1"/>
</dbReference>
<evidence type="ECO:0000256" key="3">
    <source>
        <dbReference type="ARBA" id="ARBA00022553"/>
    </source>
</evidence>
<dbReference type="PANTHER" id="PTHR45339:SF1">
    <property type="entry name" value="HYBRID SIGNAL TRANSDUCTION HISTIDINE KINASE J"/>
    <property type="match status" value="1"/>
</dbReference>
<feature type="domain" description="Response regulatory" evidence="8">
    <location>
        <begin position="411"/>
        <end position="529"/>
    </location>
</feature>
<sequence length="534" mass="60002">MKNINLLIVDDKIENLISLTALLNDIVGINIISSQDPNEALRICYKQNIDIALVDVQMPDINGFEFVELIKHNPKTSHIIAIMVTAISKEEKYLIQGLNSGAVDYLYKPLSPEITIAKVKSFIQQVQTQNEIKEKNQALENSKEELIRAKEEAELARKSKETFLANMSHEIRTPINGVMGIAQMLKNSPLSLEQQDWVNKLNSASLNLLNIVNDILDLSKFDSGMMKLEIEPTSVHDITDDLKNLFVHKAIHQGLNFSIYIDEKIDSFFLADPLRLKQILTNFISNSFKFTAEGSITLNINLIDSNVSKLHLQFQVTDTGIGIPEHSLEKIFFAFEQGEDGITKKFGGTGLGLAIVKKLSILLGGKVTAVSTYGKGSEFTFDCWFDRTNAVTKSKPEKILYSELKSFDNLKILVAEDNELNSFMLANILRTWNCEIKTANNGKAALEKVESEDFDIIFMDSHMPIMSGFETIRRIRQHDNPAISNILIISISASVLEAEQQEALDAGANNVIGKPFDPNHLHEMIEKMLRKKYN</sequence>
<dbReference type="SMART" id="SM00387">
    <property type="entry name" value="HATPase_c"/>
    <property type="match status" value="1"/>
</dbReference>
<gene>
    <name evidence="9" type="ORF">ABE541_12635</name>
</gene>
<dbReference type="Gene3D" id="3.40.50.2300">
    <property type="match status" value="2"/>
</dbReference>
<dbReference type="InterPro" id="IPR003594">
    <property type="entry name" value="HATPase_dom"/>
</dbReference>
<dbReference type="CDD" id="cd00082">
    <property type="entry name" value="HisKA"/>
    <property type="match status" value="1"/>
</dbReference>
<accession>A0ABV0BU36</accession>
<evidence type="ECO:0000256" key="6">
    <source>
        <dbReference type="SAM" id="Coils"/>
    </source>
</evidence>
<dbReference type="Pfam" id="PF00512">
    <property type="entry name" value="HisKA"/>
    <property type="match status" value="1"/>
</dbReference>
<dbReference type="Pfam" id="PF00072">
    <property type="entry name" value="Response_reg"/>
    <property type="match status" value="2"/>
</dbReference>
<feature type="modified residue" description="4-aspartylphosphate" evidence="5">
    <location>
        <position position="55"/>
    </location>
</feature>
<comment type="catalytic activity">
    <reaction evidence="1">
        <text>ATP + protein L-histidine = ADP + protein N-phospho-L-histidine.</text>
        <dbReference type="EC" id="2.7.13.3"/>
    </reaction>
</comment>
<evidence type="ECO:0000256" key="5">
    <source>
        <dbReference type="PROSITE-ProRule" id="PRU00169"/>
    </source>
</evidence>
<keyword evidence="3 5" id="KW-0597">Phosphoprotein</keyword>
<dbReference type="Proteomes" id="UP001409291">
    <property type="component" value="Unassembled WGS sequence"/>
</dbReference>
<dbReference type="CDD" id="cd17546">
    <property type="entry name" value="REC_hyHK_CKI1_RcsC-like"/>
    <property type="match status" value="1"/>
</dbReference>
<dbReference type="SMART" id="SM00448">
    <property type="entry name" value="REC"/>
    <property type="match status" value="2"/>
</dbReference>
<keyword evidence="10" id="KW-1185">Reference proteome</keyword>
<dbReference type="Gene3D" id="3.30.565.10">
    <property type="entry name" value="Histidine kinase-like ATPase, C-terminal domain"/>
    <property type="match status" value="1"/>
</dbReference>
<evidence type="ECO:0000256" key="1">
    <source>
        <dbReference type="ARBA" id="ARBA00000085"/>
    </source>
</evidence>
<name>A0ABV0BU36_9SPHI</name>
<feature type="domain" description="Response regulatory" evidence="8">
    <location>
        <begin position="5"/>
        <end position="123"/>
    </location>
</feature>
<evidence type="ECO:0000313" key="10">
    <source>
        <dbReference type="Proteomes" id="UP001409291"/>
    </source>
</evidence>
<evidence type="ECO:0000259" key="7">
    <source>
        <dbReference type="PROSITE" id="PS50109"/>
    </source>
</evidence>
<keyword evidence="6" id="KW-0175">Coiled coil</keyword>
<dbReference type="RefSeq" id="WP_021188806.1">
    <property type="nucleotide sequence ID" value="NZ_JBDJLH010000008.1"/>
</dbReference>
<dbReference type="SMART" id="SM00388">
    <property type="entry name" value="HisKA"/>
    <property type="match status" value="1"/>
</dbReference>
<dbReference type="EMBL" id="JBDJNQ010000005">
    <property type="protein sequence ID" value="MEN5378107.1"/>
    <property type="molecule type" value="Genomic_DNA"/>
</dbReference>
<dbReference type="InterPro" id="IPR011006">
    <property type="entry name" value="CheY-like_superfamily"/>
</dbReference>
<dbReference type="InterPro" id="IPR005467">
    <property type="entry name" value="His_kinase_dom"/>
</dbReference>
<feature type="domain" description="Histidine kinase" evidence="7">
    <location>
        <begin position="166"/>
        <end position="387"/>
    </location>
</feature>
<feature type="coiled-coil region" evidence="6">
    <location>
        <begin position="125"/>
        <end position="159"/>
    </location>
</feature>
<dbReference type="InterPro" id="IPR004358">
    <property type="entry name" value="Sig_transdc_His_kin-like_C"/>
</dbReference>
<dbReference type="SUPFAM" id="SSF52172">
    <property type="entry name" value="CheY-like"/>
    <property type="match status" value="2"/>
</dbReference>
<dbReference type="InterPro" id="IPR003661">
    <property type="entry name" value="HisK_dim/P_dom"/>
</dbReference>
<evidence type="ECO:0000259" key="8">
    <source>
        <dbReference type="PROSITE" id="PS50110"/>
    </source>
</evidence>
<dbReference type="PRINTS" id="PR00344">
    <property type="entry name" value="BCTRLSENSOR"/>
</dbReference>
<dbReference type="PANTHER" id="PTHR45339">
    <property type="entry name" value="HYBRID SIGNAL TRANSDUCTION HISTIDINE KINASE J"/>
    <property type="match status" value="1"/>
</dbReference>
<evidence type="ECO:0000256" key="4">
    <source>
        <dbReference type="ARBA" id="ARBA00023012"/>
    </source>
</evidence>
<dbReference type="Pfam" id="PF02518">
    <property type="entry name" value="HATPase_c"/>
    <property type="match status" value="1"/>
</dbReference>
<organism evidence="9 10">
    <name type="scientific">Sphingobacterium kitahiroshimense</name>
    <dbReference type="NCBI Taxonomy" id="470446"/>
    <lineage>
        <taxon>Bacteria</taxon>
        <taxon>Pseudomonadati</taxon>
        <taxon>Bacteroidota</taxon>
        <taxon>Sphingobacteriia</taxon>
        <taxon>Sphingobacteriales</taxon>
        <taxon>Sphingobacteriaceae</taxon>
        <taxon>Sphingobacterium</taxon>
    </lineage>
</organism>
<dbReference type="InterPro" id="IPR001789">
    <property type="entry name" value="Sig_transdc_resp-reg_receiver"/>
</dbReference>
<keyword evidence="4" id="KW-0902">Two-component regulatory system</keyword>
<evidence type="ECO:0000256" key="2">
    <source>
        <dbReference type="ARBA" id="ARBA00012438"/>
    </source>
</evidence>
<dbReference type="PROSITE" id="PS50110">
    <property type="entry name" value="RESPONSE_REGULATORY"/>
    <property type="match status" value="2"/>
</dbReference>
<proteinExistence type="predicted"/>
<evidence type="ECO:0000313" key="9">
    <source>
        <dbReference type="EMBL" id="MEN5378107.1"/>
    </source>
</evidence>
<dbReference type="InterPro" id="IPR036890">
    <property type="entry name" value="HATPase_C_sf"/>
</dbReference>
<dbReference type="Gene3D" id="1.10.287.130">
    <property type="match status" value="1"/>
</dbReference>
<feature type="modified residue" description="4-aspartylphosphate" evidence="5">
    <location>
        <position position="460"/>
    </location>
</feature>
<protein>
    <recommendedName>
        <fullName evidence="2">histidine kinase</fullName>
        <ecNumber evidence="2">2.7.13.3</ecNumber>
    </recommendedName>
</protein>